<gene>
    <name evidence="1" type="ORF">DOO78_23520</name>
</gene>
<keyword evidence="2" id="KW-1185">Reference proteome</keyword>
<sequence length="377" mass="40385">MDTARTNAALNRVNQVTPYGNLTYTNSGADWAQQQTQKAKAAYDAGTYTPTQNGGQFDWNTEYQGALNADWNPYKDTWTATTSLSPEQQTLYNQTVQGQTMYGNAALRGLSQLQDKIGSPVDYSGVPAAGQAYQQQGQLAPTLTQDAWQAIDPNIGYGAQSRERVEQAMFDRLSPVQAQQRAAQETSLRNQGLTPGSEAYTNAMRDLGQQENDARLAVIAAGGQEEATQANIANTLFNQKASNRDALLNAQNTLFGQQAASRGLFDQEQEQQFNQSNALRQQSINEMLAQRQIPLNEIAALLGGQQVQYPQLQTTPQSNAAGTDYVSLINGQIAAQNNAYNAKVQNAASGNATTGTVAASLISALASAAASRQGSGG</sequence>
<dbReference type="Proteomes" id="UP000249065">
    <property type="component" value="Unassembled WGS sequence"/>
</dbReference>
<reference evidence="2" key="1">
    <citation type="submission" date="2018-06" db="EMBL/GenBank/DDBJ databases">
        <authorList>
            <person name="Khan S.A."/>
        </authorList>
    </citation>
    <scope>NUCLEOTIDE SEQUENCE [LARGE SCALE GENOMIC DNA]</scope>
    <source>
        <strain evidence="2">DB-1506</strain>
    </source>
</reference>
<evidence type="ECO:0000313" key="1">
    <source>
        <dbReference type="EMBL" id="RAI55920.1"/>
    </source>
</evidence>
<organism evidence="1 2">
    <name type="scientific">Roseicella frigidaeris</name>
    <dbReference type="NCBI Taxonomy" id="2230885"/>
    <lineage>
        <taxon>Bacteria</taxon>
        <taxon>Pseudomonadati</taxon>
        <taxon>Pseudomonadota</taxon>
        <taxon>Alphaproteobacteria</taxon>
        <taxon>Acetobacterales</taxon>
        <taxon>Roseomonadaceae</taxon>
        <taxon>Roseicella</taxon>
    </lineage>
</organism>
<dbReference type="AlphaFoldDB" id="A0A327LZ57"/>
<proteinExistence type="predicted"/>
<evidence type="ECO:0008006" key="3">
    <source>
        <dbReference type="Google" id="ProtNLM"/>
    </source>
</evidence>
<accession>A0A327LZ57</accession>
<dbReference type="EMBL" id="QLIX01000030">
    <property type="protein sequence ID" value="RAI55920.1"/>
    <property type="molecule type" value="Genomic_DNA"/>
</dbReference>
<name>A0A327LZ57_9PROT</name>
<evidence type="ECO:0000313" key="2">
    <source>
        <dbReference type="Proteomes" id="UP000249065"/>
    </source>
</evidence>
<comment type="caution">
    <text evidence="1">The sequence shown here is derived from an EMBL/GenBank/DDBJ whole genome shotgun (WGS) entry which is preliminary data.</text>
</comment>
<protein>
    <recommendedName>
        <fullName evidence="3">Tail fiber domain-containing protein</fullName>
    </recommendedName>
</protein>